<dbReference type="Proteomes" id="UP000006867">
    <property type="component" value="Chromosome"/>
</dbReference>
<dbReference type="Pfam" id="PF01370">
    <property type="entry name" value="Epimerase"/>
    <property type="match status" value="1"/>
</dbReference>
<feature type="domain" description="NAD-dependent epimerase/dehydratase" evidence="1">
    <location>
        <begin position="4"/>
        <end position="173"/>
    </location>
</feature>
<dbReference type="PANTHER" id="PTHR43245">
    <property type="entry name" value="BIFUNCTIONAL POLYMYXIN RESISTANCE PROTEIN ARNA"/>
    <property type="match status" value="1"/>
</dbReference>
<dbReference type="PANTHER" id="PTHR43245:SF55">
    <property type="entry name" value="NAD(P)-BINDING DOMAIN-CONTAINING PROTEIN"/>
    <property type="match status" value="1"/>
</dbReference>
<organism evidence="2 3">
    <name type="scientific">Bacillus atrophaeus (strain 1942)</name>
    <dbReference type="NCBI Taxonomy" id="720555"/>
    <lineage>
        <taxon>Bacteria</taxon>
        <taxon>Bacillati</taxon>
        <taxon>Bacillota</taxon>
        <taxon>Bacilli</taxon>
        <taxon>Bacillales</taxon>
        <taxon>Bacillaceae</taxon>
        <taxon>Bacillus</taxon>
    </lineage>
</organism>
<sequence>MKKVLIAGGSGVIGRILAKGLSPEFQVAVLDKERCEDGFESYQADASSYPDLVKQIPNDTDVLVNLLAVKIKHDVLDINEFEKMTDVFYRASYYLYRAAVELGIKKVIFASSNHVTDVYEENGRSLLGREITTQDYPKSKNLYGVLKLTSENIGHLFYLENKLSVINLRIGTVAENETGILHEKERTNKTLLSHTDLLKIFKAAIETDIGYGTYYAVSDNPGKPWSIESAINELGYTPEMNTRDLLKEKEDGKA</sequence>
<evidence type="ECO:0000313" key="2">
    <source>
        <dbReference type="EMBL" id="ADP33503.1"/>
    </source>
</evidence>
<gene>
    <name evidence="2" type="ordered locus">BATR1942_12880</name>
</gene>
<evidence type="ECO:0000313" key="3">
    <source>
        <dbReference type="Proteomes" id="UP000006867"/>
    </source>
</evidence>
<dbReference type="SUPFAM" id="SSF51735">
    <property type="entry name" value="NAD(P)-binding Rossmann-fold domains"/>
    <property type="match status" value="1"/>
</dbReference>
<keyword evidence="3" id="KW-1185">Reference proteome</keyword>
<dbReference type="InterPro" id="IPR001509">
    <property type="entry name" value="Epimerase_deHydtase"/>
</dbReference>
<accession>A0ABN3ZER5</accession>
<reference evidence="2 3" key="1">
    <citation type="journal article" date="2011" name="Front. Microbiol.">
        <title>Genomic signatures of strain selection and enhancement in Bacillus atrophaeus var. globigii, a historical biowarfare simulant.</title>
        <authorList>
            <person name="Gibbons H.S."/>
            <person name="Broomall S.M."/>
            <person name="McNew L.A."/>
            <person name="Daligault H."/>
            <person name="Chapman C."/>
            <person name="Bruce D."/>
            <person name="Karavis M."/>
            <person name="Krepps M."/>
            <person name="McGregor P.A."/>
            <person name="Hong C."/>
            <person name="Park K.H."/>
            <person name="Akmal A."/>
            <person name="Feldman A."/>
            <person name="Lin J.S."/>
            <person name="Chang W.E."/>
            <person name="Higgs B.W."/>
            <person name="Demirev P."/>
            <person name="Lindquist J."/>
            <person name="Liem A."/>
            <person name="Fochler E."/>
            <person name="Read T.D."/>
            <person name="Tapia R."/>
            <person name="Johnson S."/>
            <person name="Bishop-Lilly K.A."/>
            <person name="Detter C."/>
            <person name="Han C."/>
            <person name="Sozhamannan S."/>
            <person name="Rosenzweig C.N."/>
            <person name="Skowronski E.W."/>
        </authorList>
    </citation>
    <scope>NUCLEOTIDE SEQUENCE [LARGE SCALE GENOMIC DNA]</scope>
    <source>
        <strain evidence="2 3">1942</strain>
    </source>
</reference>
<name>A0ABN3ZER5_BACA1</name>
<protein>
    <submittedName>
        <fullName evidence="2">Nucleoside-diphosphate-sugar epimerase</fullName>
    </submittedName>
</protein>
<dbReference type="EMBL" id="CP002207">
    <property type="protein sequence ID" value="ADP33503.1"/>
    <property type="molecule type" value="Genomic_DNA"/>
</dbReference>
<dbReference type="InterPro" id="IPR050177">
    <property type="entry name" value="Lipid_A_modif_metabolic_enz"/>
</dbReference>
<proteinExistence type="predicted"/>
<evidence type="ECO:0000259" key="1">
    <source>
        <dbReference type="Pfam" id="PF01370"/>
    </source>
</evidence>
<dbReference type="Gene3D" id="3.40.50.720">
    <property type="entry name" value="NAD(P)-binding Rossmann-like Domain"/>
    <property type="match status" value="1"/>
</dbReference>
<dbReference type="InterPro" id="IPR036291">
    <property type="entry name" value="NAD(P)-bd_dom_sf"/>
</dbReference>
<dbReference type="RefSeq" id="WP_003324994.1">
    <property type="nucleotide sequence ID" value="NC_014639.1"/>
</dbReference>